<feature type="binding site" evidence="8">
    <location>
        <position position="178"/>
    </location>
    <ligand>
        <name>phosphoenolpyruvate</name>
        <dbReference type="ChEBI" id="CHEBI:58702"/>
    </ligand>
</feature>
<dbReference type="PANTHER" id="PTHR21090:SF5">
    <property type="entry name" value="PENTAFUNCTIONAL AROM POLYPEPTIDE"/>
    <property type="match status" value="1"/>
</dbReference>
<dbReference type="EMBL" id="PIPI01000001">
    <property type="protein sequence ID" value="RUO22091.1"/>
    <property type="molecule type" value="Genomic_DNA"/>
</dbReference>
<feature type="binding site" evidence="8">
    <location>
        <position position="22"/>
    </location>
    <ligand>
        <name>3-phosphoshikimate</name>
        <dbReference type="ChEBI" id="CHEBI:145989"/>
    </ligand>
</feature>
<evidence type="ECO:0000256" key="1">
    <source>
        <dbReference type="ARBA" id="ARBA00004811"/>
    </source>
</evidence>
<dbReference type="Pfam" id="PF00275">
    <property type="entry name" value="EPSP_synthase"/>
    <property type="match status" value="1"/>
</dbReference>
<dbReference type="GO" id="GO:0003866">
    <property type="term" value="F:3-phosphoshikimate 1-carboxyvinyltransferase activity"/>
    <property type="evidence" value="ECO:0007669"/>
    <property type="project" value="UniProtKB-UniRule"/>
</dbReference>
<keyword evidence="11" id="KW-1185">Reference proteome</keyword>
<comment type="function">
    <text evidence="8">Catalyzes the transfer of the enolpyruvyl moiety of phosphoenolpyruvate (PEP) to the 5-hydroxyl of shikimate-3-phosphate (S3P) to produce enolpyruvyl shikimate-3-phosphate and inorganic phosphate.</text>
</comment>
<feature type="binding site" evidence="8">
    <location>
        <position position="420"/>
    </location>
    <ligand>
        <name>phosphoenolpyruvate</name>
        <dbReference type="ChEBI" id="CHEBI:58702"/>
    </ligand>
</feature>
<reference evidence="10 11" key="1">
    <citation type="journal article" date="2011" name="Front. Microbiol.">
        <title>Genomic signatures of strain selection and enhancement in Bacillus atrophaeus var. globigii, a historical biowarfare simulant.</title>
        <authorList>
            <person name="Gibbons H.S."/>
            <person name="Broomall S.M."/>
            <person name="McNew L.A."/>
            <person name="Daligault H."/>
            <person name="Chapman C."/>
            <person name="Bruce D."/>
            <person name="Karavis M."/>
            <person name="Krepps M."/>
            <person name="McGregor P.A."/>
            <person name="Hong C."/>
            <person name="Park K.H."/>
            <person name="Akmal A."/>
            <person name="Feldman A."/>
            <person name="Lin J.S."/>
            <person name="Chang W.E."/>
            <person name="Higgs B.W."/>
            <person name="Demirev P."/>
            <person name="Lindquist J."/>
            <person name="Liem A."/>
            <person name="Fochler E."/>
            <person name="Read T.D."/>
            <person name="Tapia R."/>
            <person name="Johnson S."/>
            <person name="Bishop-Lilly K.A."/>
            <person name="Detter C."/>
            <person name="Han C."/>
            <person name="Sozhamannan S."/>
            <person name="Rosenzweig C.N."/>
            <person name="Skowronski E.W."/>
        </authorList>
    </citation>
    <scope>NUCLEOTIDE SEQUENCE [LARGE SCALE GENOMIC DNA]</scope>
    <source>
        <strain evidence="10 11">AK5</strain>
    </source>
</reference>
<dbReference type="Proteomes" id="UP000288212">
    <property type="component" value="Unassembled WGS sequence"/>
</dbReference>
<sequence>MDYRSGCQGEVFLPGSKSIANRALLLSALAEGTTVLENMLDSNDTQHMRAALRALGIEVIDRVSTQEGGARTETVVVGGGGLFNAPTTSNEQPLALFLGNAGTAMRPLTAALAASQGEFLLHGEPRMHERPIGPLIDALRQLGAEIDYPEQDGYPPLQIHGRALTGGQVRIDGSLSSQFISALLMVLPLLPQRSEVVLTGTIVSAPYIALTVAMMRHFGAQVEWPEPHRFVIAGGQVYRSPQQYWIEGDASSASYFLAAAAIAGGTITVHGVGTESLQGDKEFAKVLAQMGAEVDYQPRSIAVSRGVQPLRGGDFDLNEIPDAAMTIATTALFAKGPTAIRNIYNWRLKETDRLHAMATELQKVGAEITELEDAIIITPPLEIQHAEIATYDDHRMAMCFALLAFTPAGVTILDPDCCRKTYPHFFQDFLALCRLPQNP</sequence>
<dbReference type="Gene3D" id="3.65.10.10">
    <property type="entry name" value="Enolpyruvate transferase domain"/>
    <property type="match status" value="2"/>
</dbReference>
<feature type="active site" description="Proton acceptor" evidence="8">
    <location>
        <position position="322"/>
    </location>
</feature>
<feature type="binding site" evidence="8">
    <location>
        <position position="102"/>
    </location>
    <ligand>
        <name>phosphoenolpyruvate</name>
        <dbReference type="ChEBI" id="CHEBI:58702"/>
    </ligand>
</feature>
<dbReference type="PIRSF" id="PIRSF000505">
    <property type="entry name" value="EPSPS"/>
    <property type="match status" value="1"/>
</dbReference>
<dbReference type="InterPro" id="IPR036968">
    <property type="entry name" value="Enolpyruvate_Tfrase_sf"/>
</dbReference>
<dbReference type="GO" id="GO:0009423">
    <property type="term" value="P:chorismate biosynthetic process"/>
    <property type="evidence" value="ECO:0007669"/>
    <property type="project" value="UniProtKB-UniRule"/>
</dbReference>
<keyword evidence="5 8" id="KW-0808">Transferase</keyword>
<dbReference type="GO" id="GO:0009073">
    <property type="term" value="P:aromatic amino acid family biosynthetic process"/>
    <property type="evidence" value="ECO:0007669"/>
    <property type="project" value="UniProtKB-KW"/>
</dbReference>
<evidence type="ECO:0000256" key="3">
    <source>
        <dbReference type="ARBA" id="ARBA00022490"/>
    </source>
</evidence>
<dbReference type="OrthoDB" id="9809920at2"/>
<feature type="binding site" evidence="8">
    <location>
        <position position="176"/>
    </location>
    <ligand>
        <name>3-phosphoshikimate</name>
        <dbReference type="ChEBI" id="CHEBI:145989"/>
    </ligand>
</feature>
<dbReference type="UniPathway" id="UPA00053">
    <property type="reaction ID" value="UER00089"/>
</dbReference>
<comment type="caution">
    <text evidence="10">The sequence shown here is derived from an EMBL/GenBank/DDBJ whole genome shotgun (WGS) entry which is preliminary data.</text>
</comment>
<dbReference type="GO" id="GO:0008652">
    <property type="term" value="P:amino acid biosynthetic process"/>
    <property type="evidence" value="ECO:0007669"/>
    <property type="project" value="UniProtKB-KW"/>
</dbReference>
<dbReference type="PROSITE" id="PS00104">
    <property type="entry name" value="EPSP_SYNTHASE_1"/>
    <property type="match status" value="1"/>
</dbReference>
<feature type="binding site" evidence="8">
    <location>
        <position position="345"/>
    </location>
    <ligand>
        <name>3-phosphoshikimate</name>
        <dbReference type="ChEBI" id="CHEBI:145989"/>
    </ligand>
</feature>
<feature type="binding site" evidence="8">
    <location>
        <position position="17"/>
    </location>
    <ligand>
        <name>3-phosphoshikimate</name>
        <dbReference type="ChEBI" id="CHEBI:145989"/>
    </ligand>
</feature>
<evidence type="ECO:0000313" key="11">
    <source>
        <dbReference type="Proteomes" id="UP000288212"/>
    </source>
</evidence>
<comment type="catalytic activity">
    <reaction evidence="7">
        <text>3-phosphoshikimate + phosphoenolpyruvate = 5-O-(1-carboxyvinyl)-3-phosphoshikimate + phosphate</text>
        <dbReference type="Rhea" id="RHEA:21256"/>
        <dbReference type="ChEBI" id="CHEBI:43474"/>
        <dbReference type="ChEBI" id="CHEBI:57701"/>
        <dbReference type="ChEBI" id="CHEBI:58702"/>
        <dbReference type="ChEBI" id="CHEBI:145989"/>
        <dbReference type="EC" id="2.5.1.19"/>
    </reaction>
    <physiologicalReaction direction="left-to-right" evidence="7">
        <dbReference type="Rhea" id="RHEA:21257"/>
    </physiologicalReaction>
</comment>
<dbReference type="HAMAP" id="MF_00210">
    <property type="entry name" value="EPSP_synth"/>
    <property type="match status" value="1"/>
</dbReference>
<keyword evidence="6 8" id="KW-0057">Aromatic amino acid biosynthesis</keyword>
<dbReference type="SUPFAM" id="SSF55205">
    <property type="entry name" value="EPT/RTPC-like"/>
    <property type="match status" value="1"/>
</dbReference>
<dbReference type="InterPro" id="IPR006264">
    <property type="entry name" value="EPSP_synthase"/>
</dbReference>
<evidence type="ECO:0000256" key="5">
    <source>
        <dbReference type="ARBA" id="ARBA00022679"/>
    </source>
</evidence>
<dbReference type="EC" id="2.5.1.19" evidence="8"/>
<evidence type="ECO:0000256" key="6">
    <source>
        <dbReference type="ARBA" id="ARBA00023141"/>
    </source>
</evidence>
<feature type="binding site" evidence="8">
    <location>
        <position position="395"/>
    </location>
    <ligand>
        <name>phosphoenolpyruvate</name>
        <dbReference type="ChEBI" id="CHEBI:58702"/>
    </ligand>
</feature>
<evidence type="ECO:0000256" key="2">
    <source>
        <dbReference type="ARBA" id="ARBA00009948"/>
    </source>
</evidence>
<feature type="binding site" evidence="8">
    <location>
        <position position="130"/>
    </location>
    <ligand>
        <name>phosphoenolpyruvate</name>
        <dbReference type="ChEBI" id="CHEBI:58702"/>
    </ligand>
</feature>
<dbReference type="InterPro" id="IPR013792">
    <property type="entry name" value="RNA3'P_cycl/enolpyr_Trfase_a/b"/>
</dbReference>
<feature type="binding site" evidence="8">
    <location>
        <position position="17"/>
    </location>
    <ligand>
        <name>phosphoenolpyruvate</name>
        <dbReference type="ChEBI" id="CHEBI:58702"/>
    </ligand>
</feature>
<gene>
    <name evidence="8 10" type="primary">aroA</name>
    <name evidence="10" type="ORF">CWE06_02430</name>
</gene>
<dbReference type="AlphaFoldDB" id="A0A432VZJ9"/>
<organism evidence="10 11">
    <name type="scientific">Aliidiomarina haloalkalitolerans</name>
    <dbReference type="NCBI Taxonomy" id="859059"/>
    <lineage>
        <taxon>Bacteria</taxon>
        <taxon>Pseudomonadati</taxon>
        <taxon>Pseudomonadota</taxon>
        <taxon>Gammaproteobacteria</taxon>
        <taxon>Alteromonadales</taxon>
        <taxon>Idiomarinaceae</taxon>
        <taxon>Aliidiomarina</taxon>
    </lineage>
</organism>
<comment type="pathway">
    <text evidence="1 8">Metabolic intermediate biosynthesis; chorismate biosynthesis; chorismate from D-erythrose 4-phosphate and phosphoenolpyruvate: step 6/7.</text>
</comment>
<feature type="binding site" evidence="8">
    <location>
        <position position="349"/>
    </location>
    <ligand>
        <name>3-phosphoshikimate</name>
        <dbReference type="ChEBI" id="CHEBI:145989"/>
    </ligand>
</feature>
<evidence type="ECO:0000256" key="7">
    <source>
        <dbReference type="ARBA" id="ARBA00044633"/>
    </source>
</evidence>
<dbReference type="PANTHER" id="PTHR21090">
    <property type="entry name" value="AROM/DEHYDROQUINATE SYNTHASE"/>
    <property type="match status" value="1"/>
</dbReference>
<dbReference type="FunFam" id="3.65.10.10:FF:000003">
    <property type="entry name" value="3-phosphoshikimate 1-carboxyvinyltransferase"/>
    <property type="match status" value="1"/>
</dbReference>
<evidence type="ECO:0000256" key="4">
    <source>
        <dbReference type="ARBA" id="ARBA00022605"/>
    </source>
</evidence>
<protein>
    <recommendedName>
        <fullName evidence="8">3-phosphoshikimate 1-carboxyvinyltransferase</fullName>
        <ecNumber evidence="8">2.5.1.19</ecNumber>
    </recommendedName>
    <alternativeName>
        <fullName evidence="8">5-enolpyruvylshikimate-3-phosphate synthase</fullName>
        <shortName evidence="8">EPSP synthase</shortName>
        <shortName evidence="8">EPSPS</shortName>
    </alternativeName>
</protein>
<dbReference type="CDD" id="cd01556">
    <property type="entry name" value="EPSP_synthase"/>
    <property type="match status" value="1"/>
</dbReference>
<keyword evidence="4 8" id="KW-0028">Amino-acid biosynthesis</keyword>
<dbReference type="InterPro" id="IPR001986">
    <property type="entry name" value="Enolpyruvate_Tfrase_dom"/>
</dbReference>
<keyword evidence="3 8" id="KW-0963">Cytoplasm</keyword>
<feature type="binding site" evidence="8">
    <location>
        <position position="178"/>
    </location>
    <ligand>
        <name>3-phosphoshikimate</name>
        <dbReference type="ChEBI" id="CHEBI:145989"/>
    </ligand>
</feature>
<feature type="binding site" evidence="8">
    <location>
        <position position="322"/>
    </location>
    <ligand>
        <name>3-phosphoshikimate</name>
        <dbReference type="ChEBI" id="CHEBI:145989"/>
    </ligand>
</feature>
<feature type="binding site" evidence="8">
    <location>
        <position position="353"/>
    </location>
    <ligand>
        <name>phosphoenolpyruvate</name>
        <dbReference type="ChEBI" id="CHEBI:58702"/>
    </ligand>
</feature>
<comment type="subcellular location">
    <subcellularLocation>
        <location evidence="8">Cytoplasm</location>
    </subcellularLocation>
</comment>
<evidence type="ECO:0000259" key="9">
    <source>
        <dbReference type="Pfam" id="PF00275"/>
    </source>
</evidence>
<feature type="domain" description="Enolpyruvate transferase" evidence="9">
    <location>
        <begin position="7"/>
        <end position="428"/>
    </location>
</feature>
<dbReference type="PROSITE" id="PS00885">
    <property type="entry name" value="EPSP_SYNTHASE_2"/>
    <property type="match status" value="1"/>
</dbReference>
<dbReference type="NCBIfam" id="TIGR01356">
    <property type="entry name" value="aroA"/>
    <property type="match status" value="1"/>
</dbReference>
<evidence type="ECO:0000256" key="8">
    <source>
        <dbReference type="HAMAP-Rule" id="MF_00210"/>
    </source>
</evidence>
<proteinExistence type="inferred from homology"/>
<accession>A0A432VZJ9</accession>
<dbReference type="GO" id="GO:0005737">
    <property type="term" value="C:cytoplasm"/>
    <property type="evidence" value="ECO:0007669"/>
    <property type="project" value="UniProtKB-SubCell"/>
</dbReference>
<feature type="binding site" evidence="8">
    <location>
        <position position="177"/>
    </location>
    <ligand>
        <name>3-phosphoshikimate</name>
        <dbReference type="ChEBI" id="CHEBI:145989"/>
    </ligand>
</feature>
<comment type="similarity">
    <text evidence="2 8">Belongs to the EPSP synthase family.</text>
</comment>
<feature type="binding site" evidence="8">
    <location>
        <position position="204"/>
    </location>
    <ligand>
        <name>3-phosphoshikimate</name>
        <dbReference type="ChEBI" id="CHEBI:145989"/>
    </ligand>
</feature>
<name>A0A432VZJ9_9GAMM</name>
<feature type="binding site" evidence="8">
    <location>
        <position position="18"/>
    </location>
    <ligand>
        <name>3-phosphoshikimate</name>
        <dbReference type="ChEBI" id="CHEBI:145989"/>
    </ligand>
</feature>
<evidence type="ECO:0000313" key="10">
    <source>
        <dbReference type="EMBL" id="RUO22091.1"/>
    </source>
</evidence>
<comment type="subunit">
    <text evidence="8">Monomer.</text>
</comment>
<dbReference type="InterPro" id="IPR023193">
    <property type="entry name" value="EPSP_synthase_CS"/>
</dbReference>